<proteinExistence type="predicted"/>
<comment type="caution">
    <text evidence="2">The sequence shown here is derived from an EMBL/GenBank/DDBJ whole genome shotgun (WGS) entry which is preliminary data.</text>
</comment>
<accession>A0A699TIJ6</accession>
<dbReference type="EMBL" id="BKCJ011243473">
    <property type="protein sequence ID" value="GFD09161.1"/>
    <property type="molecule type" value="Genomic_DNA"/>
</dbReference>
<gene>
    <name evidence="2" type="ORF">Tci_881130</name>
</gene>
<sequence>IQAFRVGLSTVSSMLVTQGEGLAIPTEPHHTPSPQEQQSPHYAPSSPSHPTATTEPIPTATPTKIPTLRHYSRRATQIAQFKALSPAADELASLLRDESQGEAFPTISYLEISNLKARINLLEDKDRGSAELFGDDAPIKGMSIEIVEEVRVERSTELGSNDTEEMVNVLISMEAANILTKGVTATEN</sequence>
<feature type="compositionally biased region" description="Low complexity" evidence="1">
    <location>
        <begin position="39"/>
        <end position="65"/>
    </location>
</feature>
<feature type="non-terminal residue" evidence="2">
    <location>
        <position position="1"/>
    </location>
</feature>
<evidence type="ECO:0000313" key="2">
    <source>
        <dbReference type="EMBL" id="GFD09161.1"/>
    </source>
</evidence>
<feature type="region of interest" description="Disordered" evidence="1">
    <location>
        <begin position="23"/>
        <end position="65"/>
    </location>
</feature>
<protein>
    <submittedName>
        <fullName evidence="2">Uncharacterized protein</fullName>
    </submittedName>
</protein>
<reference evidence="2" key="1">
    <citation type="journal article" date="2019" name="Sci. Rep.">
        <title>Draft genome of Tanacetum cinerariifolium, the natural source of mosquito coil.</title>
        <authorList>
            <person name="Yamashiro T."/>
            <person name="Shiraishi A."/>
            <person name="Satake H."/>
            <person name="Nakayama K."/>
        </authorList>
    </citation>
    <scope>NUCLEOTIDE SEQUENCE</scope>
</reference>
<organism evidence="2">
    <name type="scientific">Tanacetum cinerariifolium</name>
    <name type="common">Dalmatian daisy</name>
    <name type="synonym">Chrysanthemum cinerariifolium</name>
    <dbReference type="NCBI Taxonomy" id="118510"/>
    <lineage>
        <taxon>Eukaryota</taxon>
        <taxon>Viridiplantae</taxon>
        <taxon>Streptophyta</taxon>
        <taxon>Embryophyta</taxon>
        <taxon>Tracheophyta</taxon>
        <taxon>Spermatophyta</taxon>
        <taxon>Magnoliopsida</taxon>
        <taxon>eudicotyledons</taxon>
        <taxon>Gunneridae</taxon>
        <taxon>Pentapetalae</taxon>
        <taxon>asterids</taxon>
        <taxon>campanulids</taxon>
        <taxon>Asterales</taxon>
        <taxon>Asteraceae</taxon>
        <taxon>Asteroideae</taxon>
        <taxon>Anthemideae</taxon>
        <taxon>Anthemidinae</taxon>
        <taxon>Tanacetum</taxon>
    </lineage>
</organism>
<evidence type="ECO:0000256" key="1">
    <source>
        <dbReference type="SAM" id="MobiDB-lite"/>
    </source>
</evidence>
<name>A0A699TIJ6_TANCI</name>
<dbReference type="AlphaFoldDB" id="A0A699TIJ6"/>